<evidence type="ECO:0000256" key="1">
    <source>
        <dbReference type="ARBA" id="ARBA00004651"/>
    </source>
</evidence>
<keyword evidence="3 6" id="KW-0812">Transmembrane</keyword>
<feature type="transmembrane region" description="Helical" evidence="6">
    <location>
        <begin position="55"/>
        <end position="77"/>
    </location>
</feature>
<dbReference type="PANTHER" id="PTHR43124">
    <property type="entry name" value="PURINE EFFLUX PUMP PBUE"/>
    <property type="match status" value="1"/>
</dbReference>
<gene>
    <name evidence="8" type="ORF">CE91St30_26670</name>
</gene>
<feature type="transmembrane region" description="Helical" evidence="6">
    <location>
        <begin position="219"/>
        <end position="241"/>
    </location>
</feature>
<feature type="transmembrane region" description="Helical" evidence="6">
    <location>
        <begin position="377"/>
        <end position="396"/>
    </location>
</feature>
<feature type="transmembrane region" description="Helical" evidence="6">
    <location>
        <begin position="142"/>
        <end position="167"/>
    </location>
</feature>
<comment type="subcellular location">
    <subcellularLocation>
        <location evidence="1">Cell membrane</location>
        <topology evidence="1">Multi-pass membrane protein</topology>
    </subcellularLocation>
</comment>
<dbReference type="PROSITE" id="PS50850">
    <property type="entry name" value="MFS"/>
    <property type="match status" value="1"/>
</dbReference>
<accession>A0ABM7WLQ2</accession>
<reference evidence="8 9" key="1">
    <citation type="submission" date="2022-01" db="EMBL/GenBank/DDBJ databases">
        <title>Novel bile acid biosynthetic pathways are enriched in the microbiome of centenarians.</title>
        <authorList>
            <person name="Sato Y."/>
            <person name="Atarashi K."/>
            <person name="Plichta R.D."/>
            <person name="Arai Y."/>
            <person name="Sasajima S."/>
            <person name="Kearney M.S."/>
            <person name="Suda W."/>
            <person name="Takeshita K."/>
            <person name="Sasaki T."/>
            <person name="Okamoto S."/>
            <person name="Skelly N.A."/>
            <person name="Okamura Y."/>
            <person name="Vlamakis H."/>
            <person name="Li Y."/>
            <person name="Tanoue T."/>
            <person name="Takei H."/>
            <person name="Nittono H."/>
            <person name="Narushima S."/>
            <person name="Irie J."/>
            <person name="Itoh H."/>
            <person name="Moriya K."/>
            <person name="Sugiura Y."/>
            <person name="Suematsu M."/>
            <person name="Moritoki N."/>
            <person name="Shibata S."/>
            <person name="Littman R.D."/>
            <person name="Fischbach A.M."/>
            <person name="Uwamino Y."/>
            <person name="Inoue T."/>
            <person name="Honda A."/>
            <person name="Hattori M."/>
            <person name="Murai T."/>
            <person name="Xavier J.R."/>
            <person name="Hirose N."/>
            <person name="Honda K."/>
        </authorList>
    </citation>
    <scope>NUCLEOTIDE SEQUENCE [LARGE SCALE GENOMIC DNA]</scope>
    <source>
        <strain evidence="8 9">CE91-St30</strain>
    </source>
</reference>
<feature type="domain" description="Major facilitator superfamily (MFS) profile" evidence="7">
    <location>
        <begin position="1"/>
        <end position="400"/>
    </location>
</feature>
<name>A0ABM7WLQ2_9ACTN</name>
<evidence type="ECO:0000313" key="9">
    <source>
        <dbReference type="Proteomes" id="UP001320544"/>
    </source>
</evidence>
<keyword evidence="5 6" id="KW-0472">Membrane</keyword>
<feature type="transmembrane region" description="Helical" evidence="6">
    <location>
        <begin position="286"/>
        <end position="307"/>
    </location>
</feature>
<dbReference type="Pfam" id="PF07690">
    <property type="entry name" value="MFS_1"/>
    <property type="match status" value="1"/>
</dbReference>
<dbReference type="InterPro" id="IPR050189">
    <property type="entry name" value="MFS_Efflux_Transporters"/>
</dbReference>
<feature type="transmembrane region" description="Helical" evidence="6">
    <location>
        <begin position="313"/>
        <end position="336"/>
    </location>
</feature>
<evidence type="ECO:0000256" key="4">
    <source>
        <dbReference type="ARBA" id="ARBA00022989"/>
    </source>
</evidence>
<feature type="transmembrane region" description="Helical" evidence="6">
    <location>
        <begin position="253"/>
        <end position="274"/>
    </location>
</feature>
<dbReference type="Gene3D" id="1.20.1250.20">
    <property type="entry name" value="MFS general substrate transporter like domains"/>
    <property type="match status" value="2"/>
</dbReference>
<sequence length="416" mass="43758">MDESKKIAKTPYAWLILAAACLAHCFWNIAIIQPGGLSQFFFDPAGAYLYTPMEFSMVMTVPFLTTGLFGLVFGVWADKKSLAIATDVGAILGLIGVIARVFLCDGGFMPMFWSSFLMGFGLAGLNANASKIFASWFRPEKVAMLMGLYIGSCTLGAAIALGIGALFDGLRSAFTFSAILGVVVVVIYVAVLRDRPKGEPKPAAEPTIEYLKVVASKKLIWLAALAAAIFIAFGTTQNSYLTQALTTITGADLLGAGFVGTIVNVAVICGSLFWPWFATKVGRFRIVAVGAVLAAVCTAIAIFALPFGTWTYVLYFIVGFGAGGGAPIVMAMPALMPGVGAKYAGAGGGLISTVMNLASFVLPSFVLAPLFANDMSVLFTVIVVGYVLFAVSLFVIPEVGRKGKIWKQGGSEGAVR</sequence>
<evidence type="ECO:0000256" key="3">
    <source>
        <dbReference type="ARBA" id="ARBA00022692"/>
    </source>
</evidence>
<keyword evidence="2" id="KW-1003">Cell membrane</keyword>
<dbReference type="InterPro" id="IPR011701">
    <property type="entry name" value="MFS"/>
</dbReference>
<organism evidence="8 9">
    <name type="scientific">Raoultibacter timonensis</name>
    <dbReference type="NCBI Taxonomy" id="1907662"/>
    <lineage>
        <taxon>Bacteria</taxon>
        <taxon>Bacillati</taxon>
        <taxon>Actinomycetota</taxon>
        <taxon>Coriobacteriia</taxon>
        <taxon>Eggerthellales</taxon>
        <taxon>Eggerthellaceae</taxon>
        <taxon>Raoultibacter</taxon>
    </lineage>
</organism>
<dbReference type="PROSITE" id="PS51257">
    <property type="entry name" value="PROKAR_LIPOPROTEIN"/>
    <property type="match status" value="1"/>
</dbReference>
<feature type="transmembrane region" description="Helical" evidence="6">
    <location>
        <begin position="12"/>
        <end position="35"/>
    </location>
</feature>
<proteinExistence type="predicted"/>
<evidence type="ECO:0000259" key="7">
    <source>
        <dbReference type="PROSITE" id="PS50850"/>
    </source>
</evidence>
<evidence type="ECO:0000256" key="6">
    <source>
        <dbReference type="SAM" id="Phobius"/>
    </source>
</evidence>
<evidence type="ECO:0000256" key="5">
    <source>
        <dbReference type="ARBA" id="ARBA00023136"/>
    </source>
</evidence>
<dbReference type="RefSeq" id="WP_180995249.1">
    <property type="nucleotide sequence ID" value="NZ_AP025564.1"/>
</dbReference>
<feature type="transmembrane region" description="Helical" evidence="6">
    <location>
        <begin position="173"/>
        <end position="192"/>
    </location>
</feature>
<dbReference type="EMBL" id="AP025564">
    <property type="protein sequence ID" value="BDE97334.1"/>
    <property type="molecule type" value="Genomic_DNA"/>
</dbReference>
<keyword evidence="4 6" id="KW-1133">Transmembrane helix</keyword>
<dbReference type="InterPro" id="IPR036259">
    <property type="entry name" value="MFS_trans_sf"/>
</dbReference>
<feature type="transmembrane region" description="Helical" evidence="6">
    <location>
        <begin position="84"/>
        <end position="103"/>
    </location>
</feature>
<evidence type="ECO:0000313" key="8">
    <source>
        <dbReference type="EMBL" id="BDE97334.1"/>
    </source>
</evidence>
<feature type="transmembrane region" description="Helical" evidence="6">
    <location>
        <begin position="109"/>
        <end position="130"/>
    </location>
</feature>
<dbReference type="SUPFAM" id="SSF103473">
    <property type="entry name" value="MFS general substrate transporter"/>
    <property type="match status" value="1"/>
</dbReference>
<feature type="transmembrane region" description="Helical" evidence="6">
    <location>
        <begin position="348"/>
        <end position="371"/>
    </location>
</feature>
<dbReference type="Proteomes" id="UP001320544">
    <property type="component" value="Chromosome"/>
</dbReference>
<keyword evidence="9" id="KW-1185">Reference proteome</keyword>
<evidence type="ECO:0000256" key="2">
    <source>
        <dbReference type="ARBA" id="ARBA00022475"/>
    </source>
</evidence>
<dbReference type="InterPro" id="IPR020846">
    <property type="entry name" value="MFS_dom"/>
</dbReference>
<protein>
    <submittedName>
        <fullName evidence="8">MFS transporter</fullName>
    </submittedName>
</protein>
<dbReference type="PANTHER" id="PTHR43124:SF3">
    <property type="entry name" value="CHLORAMPHENICOL EFFLUX PUMP RV0191"/>
    <property type="match status" value="1"/>
</dbReference>